<dbReference type="PROSITE" id="PS50928">
    <property type="entry name" value="ABC_TM1"/>
    <property type="match status" value="1"/>
</dbReference>
<dbReference type="Proteomes" id="UP001203284">
    <property type="component" value="Unassembled WGS sequence"/>
</dbReference>
<keyword evidence="6" id="KW-0029">Amino-acid transport</keyword>
<gene>
    <name evidence="11" type="ORF">MWN34_09830</name>
</gene>
<keyword evidence="3 9" id="KW-0813">Transport</keyword>
<evidence type="ECO:0000256" key="5">
    <source>
        <dbReference type="ARBA" id="ARBA00022692"/>
    </source>
</evidence>
<evidence type="ECO:0000313" key="12">
    <source>
        <dbReference type="Proteomes" id="UP001203284"/>
    </source>
</evidence>
<protein>
    <submittedName>
        <fullName evidence="11">Amino acid ABC transporter permease</fullName>
    </submittedName>
</protein>
<feature type="transmembrane region" description="Helical" evidence="9">
    <location>
        <begin position="188"/>
        <end position="210"/>
    </location>
</feature>
<keyword evidence="4" id="KW-1003">Cell membrane</keyword>
<reference evidence="11 12" key="1">
    <citation type="submission" date="2022-04" db="EMBL/GenBank/DDBJ databases">
        <authorList>
            <person name="Grouzdev D.S."/>
            <person name="Pantiukh K.S."/>
            <person name="Krutkina M.S."/>
        </authorList>
    </citation>
    <scope>NUCLEOTIDE SEQUENCE [LARGE SCALE GENOMIC DNA]</scope>
    <source>
        <strain evidence="11 12">6x-1</strain>
    </source>
</reference>
<dbReference type="Gene3D" id="1.10.3720.10">
    <property type="entry name" value="MetI-like"/>
    <property type="match status" value="1"/>
</dbReference>
<evidence type="ECO:0000259" key="10">
    <source>
        <dbReference type="PROSITE" id="PS50928"/>
    </source>
</evidence>
<dbReference type="EMBL" id="JALKCH010000006">
    <property type="protein sequence ID" value="MCK0197211.1"/>
    <property type="molecule type" value="Genomic_DNA"/>
</dbReference>
<evidence type="ECO:0000256" key="9">
    <source>
        <dbReference type="RuleBase" id="RU363032"/>
    </source>
</evidence>
<organism evidence="11 12">
    <name type="scientific">Ancylobacter crimeensis</name>
    <dbReference type="NCBI Taxonomy" id="2579147"/>
    <lineage>
        <taxon>Bacteria</taxon>
        <taxon>Pseudomonadati</taxon>
        <taxon>Pseudomonadota</taxon>
        <taxon>Alphaproteobacteria</taxon>
        <taxon>Hyphomicrobiales</taxon>
        <taxon>Xanthobacteraceae</taxon>
        <taxon>Ancylobacter</taxon>
    </lineage>
</organism>
<feature type="transmembrane region" description="Helical" evidence="9">
    <location>
        <begin position="148"/>
        <end position="168"/>
    </location>
</feature>
<evidence type="ECO:0000256" key="2">
    <source>
        <dbReference type="ARBA" id="ARBA00010072"/>
    </source>
</evidence>
<evidence type="ECO:0000256" key="3">
    <source>
        <dbReference type="ARBA" id="ARBA00022448"/>
    </source>
</evidence>
<proteinExistence type="inferred from homology"/>
<dbReference type="RefSeq" id="WP_247028871.1">
    <property type="nucleotide sequence ID" value="NZ_JALKCH010000006.1"/>
</dbReference>
<dbReference type="InterPro" id="IPR000515">
    <property type="entry name" value="MetI-like"/>
</dbReference>
<feature type="domain" description="ABC transmembrane type-1" evidence="10">
    <location>
        <begin position="19"/>
        <end position="207"/>
    </location>
</feature>
<keyword evidence="12" id="KW-1185">Reference proteome</keyword>
<dbReference type="CDD" id="cd06261">
    <property type="entry name" value="TM_PBP2"/>
    <property type="match status" value="1"/>
</dbReference>
<feature type="transmembrane region" description="Helical" evidence="9">
    <location>
        <begin position="20"/>
        <end position="44"/>
    </location>
</feature>
<keyword evidence="7 9" id="KW-1133">Transmembrane helix</keyword>
<name>A0ABT0DB80_9HYPH</name>
<keyword evidence="8 9" id="KW-0472">Membrane</keyword>
<evidence type="ECO:0000256" key="4">
    <source>
        <dbReference type="ARBA" id="ARBA00022475"/>
    </source>
</evidence>
<dbReference type="InterPro" id="IPR043429">
    <property type="entry name" value="ArtM/GltK/GlnP/TcyL/YhdX-like"/>
</dbReference>
<comment type="caution">
    <text evidence="11">The sequence shown here is derived from an EMBL/GenBank/DDBJ whole genome shotgun (WGS) entry which is preliminary data.</text>
</comment>
<evidence type="ECO:0000256" key="7">
    <source>
        <dbReference type="ARBA" id="ARBA00022989"/>
    </source>
</evidence>
<dbReference type="InterPro" id="IPR035906">
    <property type="entry name" value="MetI-like_sf"/>
</dbReference>
<evidence type="ECO:0000256" key="6">
    <source>
        <dbReference type="ARBA" id="ARBA00022970"/>
    </source>
</evidence>
<evidence type="ECO:0000313" key="11">
    <source>
        <dbReference type="EMBL" id="MCK0197211.1"/>
    </source>
</evidence>
<comment type="similarity">
    <text evidence="2">Belongs to the binding-protein-dependent transport system permease family. HisMQ subfamily.</text>
</comment>
<evidence type="ECO:0000256" key="8">
    <source>
        <dbReference type="ARBA" id="ARBA00023136"/>
    </source>
</evidence>
<evidence type="ECO:0000256" key="1">
    <source>
        <dbReference type="ARBA" id="ARBA00004429"/>
    </source>
</evidence>
<keyword evidence="5 9" id="KW-0812">Transmembrane</keyword>
<dbReference type="NCBIfam" id="TIGR01726">
    <property type="entry name" value="HEQRo_perm_3TM"/>
    <property type="match status" value="1"/>
</dbReference>
<accession>A0ABT0DB80</accession>
<dbReference type="Pfam" id="PF00528">
    <property type="entry name" value="BPD_transp_1"/>
    <property type="match status" value="1"/>
</dbReference>
<sequence>MTDLLDFWIEHLPSLLDGLWVSLAVTGASLAFGIPLGLVLALAVQGKSKILRSLAITVVEVGRGAPALILLQFVYFGLPNAGLALDSFPSAVIALAWCTGAYTSEIIRAGLEAVPHGQREAATAIGLTGLDALRFVVLPQALRVSVPALLGFAILMLQASSLCFAIALPELVSQAYLIGSTTFRYMAILVLAGLLYAAICIPATIAVAALERRLGKHA</sequence>
<comment type="subcellular location">
    <subcellularLocation>
        <location evidence="1">Cell inner membrane</location>
        <topology evidence="1">Multi-pass membrane protein</topology>
    </subcellularLocation>
    <subcellularLocation>
        <location evidence="9">Cell membrane</location>
        <topology evidence="9">Multi-pass membrane protein</topology>
    </subcellularLocation>
</comment>
<dbReference type="SUPFAM" id="SSF161098">
    <property type="entry name" value="MetI-like"/>
    <property type="match status" value="1"/>
</dbReference>
<dbReference type="PANTHER" id="PTHR30614:SF0">
    <property type="entry name" value="L-CYSTINE TRANSPORT SYSTEM PERMEASE PROTEIN TCYL"/>
    <property type="match status" value="1"/>
</dbReference>
<dbReference type="PANTHER" id="PTHR30614">
    <property type="entry name" value="MEMBRANE COMPONENT OF AMINO ACID ABC TRANSPORTER"/>
    <property type="match status" value="1"/>
</dbReference>
<dbReference type="InterPro" id="IPR010065">
    <property type="entry name" value="AA_ABC_transptr_permease_3TM"/>
</dbReference>